<dbReference type="Pfam" id="PF13185">
    <property type="entry name" value="GAF_2"/>
    <property type="match status" value="1"/>
</dbReference>
<dbReference type="RefSeq" id="WP_185792191.1">
    <property type="nucleotide sequence ID" value="NZ_VFOZ01000001.1"/>
</dbReference>
<dbReference type="InterPro" id="IPR005561">
    <property type="entry name" value="ANTAR"/>
</dbReference>
<dbReference type="AlphaFoldDB" id="A0A543CJY2"/>
<dbReference type="InterPro" id="IPR029016">
    <property type="entry name" value="GAF-like_dom_sf"/>
</dbReference>
<dbReference type="GO" id="GO:0003723">
    <property type="term" value="F:RNA binding"/>
    <property type="evidence" value="ECO:0007669"/>
    <property type="project" value="InterPro"/>
</dbReference>
<evidence type="ECO:0000259" key="3">
    <source>
        <dbReference type="SMART" id="SM01012"/>
    </source>
</evidence>
<comment type="caution">
    <text evidence="4">The sequence shown here is derived from an EMBL/GenBank/DDBJ whole genome shotgun (WGS) entry which is preliminary data.</text>
</comment>
<dbReference type="InterPro" id="IPR012074">
    <property type="entry name" value="GAF_ANTAR"/>
</dbReference>
<dbReference type="PIRSF" id="PIRSF036625">
    <property type="entry name" value="GAF_ANTAR"/>
    <property type="match status" value="1"/>
</dbReference>
<dbReference type="Proteomes" id="UP000316096">
    <property type="component" value="Unassembled WGS sequence"/>
</dbReference>
<reference evidence="4 5" key="1">
    <citation type="submission" date="2019-06" db="EMBL/GenBank/DDBJ databases">
        <title>Sequencing the genomes of 1000 actinobacteria strains.</title>
        <authorList>
            <person name="Klenk H.-P."/>
        </authorList>
    </citation>
    <scope>NUCLEOTIDE SEQUENCE [LARGE SCALE GENOMIC DNA]</scope>
    <source>
        <strain evidence="4 5">DSM 102200</strain>
    </source>
</reference>
<dbReference type="SMART" id="SM01012">
    <property type="entry name" value="ANTAR"/>
    <property type="match status" value="1"/>
</dbReference>
<feature type="domain" description="ANTAR" evidence="3">
    <location>
        <begin position="155"/>
        <end position="209"/>
    </location>
</feature>
<dbReference type="Pfam" id="PF03861">
    <property type="entry name" value="ANTAR"/>
    <property type="match status" value="1"/>
</dbReference>
<name>A0A543CJY2_9ACTN</name>
<sequence>MVVADTPSDLLTRMTRLICRTVDGVEDCGIAVMHHGRAVTVACSSDLAALNDEIQYAAEAGPCLQTLESGSAVQSEDLTDESRWGRYPAAAAGGGMRSVLSLPIDAAEAGRGALNLYSQVAHAFDENDRLACTEFAGIIAGVVVATAHIEANPTLAGRFRQTLVHRSEVAQAVGVLMARHRCGPEQAFPLLLAGRERGEDLYAAAARIGASARPQS</sequence>
<accession>A0A543CJY2</accession>
<proteinExistence type="predicted"/>
<keyword evidence="2" id="KW-0804">Transcription</keyword>
<dbReference type="Gene3D" id="1.10.10.10">
    <property type="entry name" value="Winged helix-like DNA-binding domain superfamily/Winged helix DNA-binding domain"/>
    <property type="match status" value="1"/>
</dbReference>
<evidence type="ECO:0000313" key="5">
    <source>
        <dbReference type="Proteomes" id="UP000316096"/>
    </source>
</evidence>
<protein>
    <submittedName>
        <fullName evidence="4">ANTAR domain-containing protein</fullName>
    </submittedName>
</protein>
<evidence type="ECO:0000256" key="2">
    <source>
        <dbReference type="ARBA" id="ARBA00023163"/>
    </source>
</evidence>
<keyword evidence="5" id="KW-1185">Reference proteome</keyword>
<evidence type="ECO:0000256" key="1">
    <source>
        <dbReference type="ARBA" id="ARBA00023015"/>
    </source>
</evidence>
<dbReference type="InterPro" id="IPR003018">
    <property type="entry name" value="GAF"/>
</dbReference>
<dbReference type="InterPro" id="IPR036388">
    <property type="entry name" value="WH-like_DNA-bd_sf"/>
</dbReference>
<dbReference type="EMBL" id="VFOZ01000001">
    <property type="protein sequence ID" value="TQL97197.1"/>
    <property type="molecule type" value="Genomic_DNA"/>
</dbReference>
<organism evidence="4 5">
    <name type="scientific">Actinoallomurus bryophytorum</name>
    <dbReference type="NCBI Taxonomy" id="1490222"/>
    <lineage>
        <taxon>Bacteria</taxon>
        <taxon>Bacillati</taxon>
        <taxon>Actinomycetota</taxon>
        <taxon>Actinomycetes</taxon>
        <taxon>Streptosporangiales</taxon>
        <taxon>Thermomonosporaceae</taxon>
        <taxon>Actinoallomurus</taxon>
    </lineage>
</organism>
<evidence type="ECO:0000313" key="4">
    <source>
        <dbReference type="EMBL" id="TQL97197.1"/>
    </source>
</evidence>
<keyword evidence="1" id="KW-0805">Transcription regulation</keyword>
<dbReference type="Gene3D" id="3.30.450.40">
    <property type="match status" value="1"/>
</dbReference>
<gene>
    <name evidence="4" type="ORF">FB559_2775</name>
</gene>
<dbReference type="SUPFAM" id="SSF55781">
    <property type="entry name" value="GAF domain-like"/>
    <property type="match status" value="1"/>
</dbReference>